<reference evidence="2 3" key="1">
    <citation type="submission" date="2019-03" db="EMBL/GenBank/DDBJ databases">
        <title>Diversity of the mouse oral microbiome.</title>
        <authorList>
            <person name="Joseph S."/>
            <person name="Aduse-Opoku J."/>
            <person name="Curtis M."/>
            <person name="Wade W."/>
            <person name="Hashim A."/>
        </authorList>
    </citation>
    <scope>NUCLEOTIDE SEQUENCE [LARGE SCALE GENOMIC DNA]</scope>
    <source>
        <strain evidence="2 3">P1012</strain>
    </source>
</reference>
<proteinExistence type="predicted"/>
<organism evidence="2 3">
    <name type="scientific">Microbacterium paludicola</name>
    <dbReference type="NCBI Taxonomy" id="300019"/>
    <lineage>
        <taxon>Bacteria</taxon>
        <taxon>Bacillati</taxon>
        <taxon>Actinomycetota</taxon>
        <taxon>Actinomycetes</taxon>
        <taxon>Micrococcales</taxon>
        <taxon>Microbacteriaceae</taxon>
        <taxon>Microbacterium</taxon>
    </lineage>
</organism>
<keyword evidence="1" id="KW-0812">Transmembrane</keyword>
<feature type="transmembrane region" description="Helical" evidence="1">
    <location>
        <begin position="168"/>
        <end position="188"/>
    </location>
</feature>
<name>A0A4Y9FND5_9MICO</name>
<keyword evidence="1" id="KW-1133">Transmembrane helix</keyword>
<keyword evidence="3" id="KW-1185">Reference proteome</keyword>
<feature type="transmembrane region" description="Helical" evidence="1">
    <location>
        <begin position="125"/>
        <end position="143"/>
    </location>
</feature>
<dbReference type="Proteomes" id="UP000298358">
    <property type="component" value="Unassembled WGS sequence"/>
</dbReference>
<dbReference type="OrthoDB" id="5072117at2"/>
<dbReference type="AlphaFoldDB" id="A0A4Y9FND5"/>
<gene>
    <name evidence="2" type="ORF">E4U02_14280</name>
</gene>
<dbReference type="RefSeq" id="WP_135115486.1">
    <property type="nucleotide sequence ID" value="NZ_JADGLL010000054.1"/>
</dbReference>
<accession>A0A4Y9FND5</accession>
<feature type="transmembrane region" description="Helical" evidence="1">
    <location>
        <begin position="87"/>
        <end position="113"/>
    </location>
</feature>
<dbReference type="EMBL" id="SPQB01000054">
    <property type="protein sequence ID" value="TFU30727.1"/>
    <property type="molecule type" value="Genomic_DNA"/>
</dbReference>
<comment type="caution">
    <text evidence="2">The sequence shown here is derived from an EMBL/GenBank/DDBJ whole genome shotgun (WGS) entry which is preliminary data.</text>
</comment>
<evidence type="ECO:0000256" key="1">
    <source>
        <dbReference type="SAM" id="Phobius"/>
    </source>
</evidence>
<evidence type="ECO:0008006" key="4">
    <source>
        <dbReference type="Google" id="ProtNLM"/>
    </source>
</evidence>
<evidence type="ECO:0000313" key="2">
    <source>
        <dbReference type="EMBL" id="TFU30727.1"/>
    </source>
</evidence>
<feature type="transmembrane region" description="Helical" evidence="1">
    <location>
        <begin position="12"/>
        <end position="32"/>
    </location>
</feature>
<keyword evidence="1" id="KW-0472">Membrane</keyword>
<evidence type="ECO:0000313" key="3">
    <source>
        <dbReference type="Proteomes" id="UP000298358"/>
    </source>
</evidence>
<sequence>MSAVQRSSAADGFTVILWGAAAAVLTVISAIADFASTFTPDGLALTMRVDPAVVSAVIESTAVAVAGTATAMTVVSADVYAVSTACAAASILITALARLIIVGAAMHLAWSFLRGRFFSPAVTRDLYVISIAVIAWGLGGILFDRMAHNGMLTALGVEETEPLHPLEFWGITGYVFASVAIGLLALAFRRGFQLQRDTEGLV</sequence>
<protein>
    <recommendedName>
        <fullName evidence="4">DUF2975 domain-containing protein</fullName>
    </recommendedName>
</protein>